<evidence type="ECO:0000256" key="4">
    <source>
        <dbReference type="ARBA" id="ARBA00022490"/>
    </source>
</evidence>
<dbReference type="HAMAP" id="MF_01113">
    <property type="entry name" value="DNApol_IV"/>
    <property type="match status" value="1"/>
</dbReference>
<dbReference type="Pfam" id="PF00817">
    <property type="entry name" value="IMS"/>
    <property type="match status" value="1"/>
</dbReference>
<gene>
    <name evidence="15" type="primary">dinB</name>
    <name evidence="17" type="ORF">SAMN06297358_2687</name>
</gene>
<evidence type="ECO:0000256" key="8">
    <source>
        <dbReference type="ARBA" id="ARBA00022723"/>
    </source>
</evidence>
<dbReference type="PANTHER" id="PTHR11076">
    <property type="entry name" value="DNA REPAIR POLYMERASE UMUC / TRANSFERASE FAMILY MEMBER"/>
    <property type="match status" value="1"/>
</dbReference>
<keyword evidence="8 15" id="KW-0479">Metal-binding</keyword>
<dbReference type="GO" id="GO:0000287">
    <property type="term" value="F:magnesium ion binding"/>
    <property type="evidence" value="ECO:0007669"/>
    <property type="project" value="UniProtKB-UniRule"/>
</dbReference>
<dbReference type="GO" id="GO:0042276">
    <property type="term" value="P:error-prone translesion synthesis"/>
    <property type="evidence" value="ECO:0007669"/>
    <property type="project" value="TreeGrafter"/>
</dbReference>
<reference evidence="18" key="1">
    <citation type="submission" date="2017-09" db="EMBL/GenBank/DDBJ databases">
        <authorList>
            <person name="Varghese N."/>
            <person name="Submissions S."/>
        </authorList>
    </citation>
    <scope>NUCLEOTIDE SEQUENCE [LARGE SCALE GENOMIC DNA]</scope>
    <source>
        <strain evidence="18">CGMCC 1.12803</strain>
    </source>
</reference>
<name>A0A286A7D8_9SPHI</name>
<dbReference type="GO" id="GO:0006281">
    <property type="term" value="P:DNA repair"/>
    <property type="evidence" value="ECO:0007669"/>
    <property type="project" value="UniProtKB-UniRule"/>
</dbReference>
<evidence type="ECO:0000256" key="6">
    <source>
        <dbReference type="ARBA" id="ARBA00022695"/>
    </source>
</evidence>
<keyword evidence="6 15" id="KW-0548">Nucleotidyltransferase</keyword>
<dbReference type="InterPro" id="IPR022880">
    <property type="entry name" value="DNApol_IV"/>
</dbReference>
<dbReference type="Gene3D" id="3.40.1170.60">
    <property type="match status" value="1"/>
</dbReference>
<keyword evidence="12 15" id="KW-0238">DNA-binding</keyword>
<protein>
    <recommendedName>
        <fullName evidence="15">DNA polymerase IV</fullName>
        <shortName evidence="15">Pol IV</shortName>
        <ecNumber evidence="15">2.7.7.7</ecNumber>
    </recommendedName>
</protein>
<dbReference type="CDD" id="cd03586">
    <property type="entry name" value="PolY_Pol_IV_kappa"/>
    <property type="match status" value="1"/>
</dbReference>
<dbReference type="InterPro" id="IPR050116">
    <property type="entry name" value="DNA_polymerase-Y"/>
</dbReference>
<dbReference type="InterPro" id="IPR043502">
    <property type="entry name" value="DNA/RNA_pol_sf"/>
</dbReference>
<organism evidence="17 18">
    <name type="scientific">Pedobacter xixiisoli</name>
    <dbReference type="NCBI Taxonomy" id="1476464"/>
    <lineage>
        <taxon>Bacteria</taxon>
        <taxon>Pseudomonadati</taxon>
        <taxon>Bacteroidota</taxon>
        <taxon>Sphingobacteriia</taxon>
        <taxon>Sphingobacteriales</taxon>
        <taxon>Sphingobacteriaceae</taxon>
        <taxon>Pedobacter</taxon>
    </lineage>
</organism>
<accession>A0A286A7D8</accession>
<dbReference type="AlphaFoldDB" id="A0A286A7D8"/>
<evidence type="ECO:0000256" key="10">
    <source>
        <dbReference type="ARBA" id="ARBA00022842"/>
    </source>
</evidence>
<dbReference type="GO" id="GO:0003887">
    <property type="term" value="F:DNA-directed DNA polymerase activity"/>
    <property type="evidence" value="ECO:0007669"/>
    <property type="project" value="UniProtKB-UniRule"/>
</dbReference>
<dbReference type="Pfam" id="PF21999">
    <property type="entry name" value="IMS_HHH_1"/>
    <property type="match status" value="1"/>
</dbReference>
<evidence type="ECO:0000256" key="3">
    <source>
        <dbReference type="ARBA" id="ARBA00022457"/>
    </source>
</evidence>
<dbReference type="EC" id="2.7.7.7" evidence="15"/>
<dbReference type="InterPro" id="IPR001126">
    <property type="entry name" value="UmuC"/>
</dbReference>
<sequence>MGRAVAHLDLDTFFVSCERLNNPKFNEVPLIVGGGHRGVVASCSYEARKFGVRSAMPMKLALQKCSHAIVVKGDMEFYSKKSHEVTQILAEMVPILEKASIDEFYMDLTGMDRFFGTYKWTNELAAKVIRETGLPLSFALSVNKTVSKIATGVGKPYGNLEVAENNVRQFLNPLLVGKIPGIGHTTSNLLSRIGVRTIKTLAEMPIELLQQFIGKNGIDLSNKANGIDLSPVQPYRDRKSLSKEHTFHQDTIDIPRLKALMVGMVEQLCYDLRREKWLTSVVTIKVRYANFDTHTRQKHVAYTSSDHSLTTTVHSLFDQLYDRRMRLRLIGVQFGGLVHGVYQPDLFKDEHKELAIYQAMDKIRDRFGKDAVARCAGASFMNKKL</sequence>
<dbReference type="InterPro" id="IPR043128">
    <property type="entry name" value="Rev_trsase/Diguanyl_cyclase"/>
</dbReference>
<dbReference type="Gene3D" id="3.30.1490.100">
    <property type="entry name" value="DNA polymerase, Y-family, little finger domain"/>
    <property type="match status" value="1"/>
</dbReference>
<dbReference type="PROSITE" id="PS50173">
    <property type="entry name" value="UMUC"/>
    <property type="match status" value="1"/>
</dbReference>
<keyword evidence="3 15" id="KW-0515">Mutator protein</keyword>
<dbReference type="GO" id="GO:0003684">
    <property type="term" value="F:damaged DNA binding"/>
    <property type="evidence" value="ECO:0007669"/>
    <property type="project" value="InterPro"/>
</dbReference>
<evidence type="ECO:0000256" key="11">
    <source>
        <dbReference type="ARBA" id="ARBA00022932"/>
    </source>
</evidence>
<feature type="domain" description="UmuC" evidence="16">
    <location>
        <begin position="5"/>
        <end position="183"/>
    </location>
</feature>
<evidence type="ECO:0000256" key="15">
    <source>
        <dbReference type="HAMAP-Rule" id="MF_01113"/>
    </source>
</evidence>
<comment type="subunit">
    <text evidence="15">Monomer.</text>
</comment>
<keyword evidence="10 15" id="KW-0460">Magnesium</keyword>
<evidence type="ECO:0000256" key="12">
    <source>
        <dbReference type="ARBA" id="ARBA00023125"/>
    </source>
</evidence>
<comment type="function">
    <text evidence="15">Poorly processive, error-prone DNA polymerase involved in untargeted mutagenesis. Copies undamaged DNA at stalled replication forks, which arise in vivo from mismatched or misaligned primer ends. These misaligned primers can be extended by PolIV. Exhibits no 3'-5' exonuclease (proofreading) activity. May be involved in translesional synthesis, in conjunction with the beta clamp from PolIII.</text>
</comment>
<proteinExistence type="inferred from homology"/>
<evidence type="ECO:0000259" key="16">
    <source>
        <dbReference type="PROSITE" id="PS50173"/>
    </source>
</evidence>
<dbReference type="InterPro" id="IPR017961">
    <property type="entry name" value="DNA_pol_Y-fam_little_finger"/>
</dbReference>
<dbReference type="InterPro" id="IPR053848">
    <property type="entry name" value="IMS_HHH_1"/>
</dbReference>
<keyword evidence="18" id="KW-1185">Reference proteome</keyword>
<evidence type="ECO:0000256" key="14">
    <source>
        <dbReference type="ARBA" id="ARBA00049244"/>
    </source>
</evidence>
<dbReference type="Pfam" id="PF11799">
    <property type="entry name" value="IMS_C"/>
    <property type="match status" value="1"/>
</dbReference>
<feature type="active site" evidence="15">
    <location>
        <position position="103"/>
    </location>
</feature>
<evidence type="ECO:0000256" key="13">
    <source>
        <dbReference type="ARBA" id="ARBA00023204"/>
    </source>
</evidence>
<comment type="subcellular location">
    <subcellularLocation>
        <location evidence="1 15">Cytoplasm</location>
    </subcellularLocation>
</comment>
<evidence type="ECO:0000313" key="17">
    <source>
        <dbReference type="EMBL" id="SOD17787.1"/>
    </source>
</evidence>
<keyword evidence="7 15" id="KW-0235">DNA replication</keyword>
<dbReference type="Gene3D" id="3.30.70.270">
    <property type="match status" value="1"/>
</dbReference>
<feature type="site" description="Substrate discrimination" evidence="15">
    <location>
        <position position="14"/>
    </location>
</feature>
<evidence type="ECO:0000256" key="5">
    <source>
        <dbReference type="ARBA" id="ARBA00022679"/>
    </source>
</evidence>
<keyword evidence="5 15" id="KW-0808">Transferase</keyword>
<dbReference type="RefSeq" id="WP_171047932.1">
    <property type="nucleotide sequence ID" value="NZ_OCMT01000003.1"/>
</dbReference>
<dbReference type="Proteomes" id="UP000219281">
    <property type="component" value="Unassembled WGS sequence"/>
</dbReference>
<comment type="cofactor">
    <cofactor evidence="15">
        <name>Mg(2+)</name>
        <dbReference type="ChEBI" id="CHEBI:18420"/>
    </cofactor>
    <text evidence="15">Binds 2 magnesium ions per subunit.</text>
</comment>
<evidence type="ECO:0000313" key="18">
    <source>
        <dbReference type="Proteomes" id="UP000219281"/>
    </source>
</evidence>
<dbReference type="NCBIfam" id="NF002677">
    <property type="entry name" value="PRK02406.1"/>
    <property type="match status" value="1"/>
</dbReference>
<keyword evidence="4 15" id="KW-0963">Cytoplasm</keyword>
<dbReference type="GO" id="GO:0006261">
    <property type="term" value="P:DNA-templated DNA replication"/>
    <property type="evidence" value="ECO:0007669"/>
    <property type="project" value="UniProtKB-UniRule"/>
</dbReference>
<dbReference type="SUPFAM" id="SSF56672">
    <property type="entry name" value="DNA/RNA polymerases"/>
    <property type="match status" value="1"/>
</dbReference>
<dbReference type="PANTHER" id="PTHR11076:SF33">
    <property type="entry name" value="DNA POLYMERASE KAPPA"/>
    <property type="match status" value="1"/>
</dbReference>
<dbReference type="EMBL" id="OCMT01000003">
    <property type="protein sequence ID" value="SOD17787.1"/>
    <property type="molecule type" value="Genomic_DNA"/>
</dbReference>
<feature type="binding site" evidence="15">
    <location>
        <position position="102"/>
    </location>
    <ligand>
        <name>Mg(2+)</name>
        <dbReference type="ChEBI" id="CHEBI:18420"/>
    </ligand>
</feature>
<evidence type="ECO:0000256" key="9">
    <source>
        <dbReference type="ARBA" id="ARBA00022763"/>
    </source>
</evidence>
<dbReference type="GO" id="GO:0005829">
    <property type="term" value="C:cytosol"/>
    <property type="evidence" value="ECO:0007669"/>
    <property type="project" value="TreeGrafter"/>
</dbReference>
<dbReference type="Gene3D" id="1.10.150.20">
    <property type="entry name" value="5' to 3' exonuclease, C-terminal subdomain"/>
    <property type="match status" value="1"/>
</dbReference>
<dbReference type="SUPFAM" id="SSF100879">
    <property type="entry name" value="Lesion bypass DNA polymerase (Y-family), little finger domain"/>
    <property type="match status" value="1"/>
</dbReference>
<feature type="binding site" evidence="15">
    <location>
        <position position="9"/>
    </location>
    <ligand>
        <name>Mg(2+)</name>
        <dbReference type="ChEBI" id="CHEBI:18420"/>
    </ligand>
</feature>
<evidence type="ECO:0000256" key="2">
    <source>
        <dbReference type="ARBA" id="ARBA00010945"/>
    </source>
</evidence>
<keyword evidence="9 15" id="KW-0227">DNA damage</keyword>
<keyword evidence="13 15" id="KW-0234">DNA repair</keyword>
<dbReference type="GO" id="GO:0009432">
    <property type="term" value="P:SOS response"/>
    <property type="evidence" value="ECO:0007669"/>
    <property type="project" value="TreeGrafter"/>
</dbReference>
<dbReference type="InterPro" id="IPR036775">
    <property type="entry name" value="DNA_pol_Y-fam_lit_finger_sf"/>
</dbReference>
<comment type="catalytic activity">
    <reaction evidence="14 15">
        <text>DNA(n) + a 2'-deoxyribonucleoside 5'-triphosphate = DNA(n+1) + diphosphate</text>
        <dbReference type="Rhea" id="RHEA:22508"/>
        <dbReference type="Rhea" id="RHEA-COMP:17339"/>
        <dbReference type="Rhea" id="RHEA-COMP:17340"/>
        <dbReference type="ChEBI" id="CHEBI:33019"/>
        <dbReference type="ChEBI" id="CHEBI:61560"/>
        <dbReference type="ChEBI" id="CHEBI:173112"/>
        <dbReference type="EC" id="2.7.7.7"/>
    </reaction>
</comment>
<evidence type="ECO:0000256" key="1">
    <source>
        <dbReference type="ARBA" id="ARBA00004496"/>
    </source>
</evidence>
<keyword evidence="11 15" id="KW-0239">DNA-directed DNA polymerase</keyword>
<comment type="similarity">
    <text evidence="2 15">Belongs to the DNA polymerase type-Y family.</text>
</comment>
<evidence type="ECO:0000256" key="7">
    <source>
        <dbReference type="ARBA" id="ARBA00022705"/>
    </source>
</evidence>